<protein>
    <submittedName>
        <fullName evidence="2">Integrin alpha-V</fullName>
    </submittedName>
</protein>
<dbReference type="Proteomes" id="UP000002139">
    <property type="component" value="Chromosome"/>
</dbReference>
<reference evidence="2 3" key="1">
    <citation type="journal article" date="2007" name="Nat. Biotechnol.">
        <title>Complete genome sequence of the myxobacterium Sorangium cellulosum.</title>
        <authorList>
            <person name="Schneiker S."/>
            <person name="Perlova O."/>
            <person name="Kaiser O."/>
            <person name="Gerth K."/>
            <person name="Alici A."/>
            <person name="Altmeyer M.O."/>
            <person name="Bartels D."/>
            <person name="Bekel T."/>
            <person name="Beyer S."/>
            <person name="Bode E."/>
            <person name="Bode H.B."/>
            <person name="Bolten C.J."/>
            <person name="Choudhuri J.V."/>
            <person name="Doss S."/>
            <person name="Elnakady Y.A."/>
            <person name="Frank B."/>
            <person name="Gaigalat L."/>
            <person name="Goesmann A."/>
            <person name="Groeger C."/>
            <person name="Gross F."/>
            <person name="Jelsbak L."/>
            <person name="Jelsbak L."/>
            <person name="Kalinowski J."/>
            <person name="Kegler C."/>
            <person name="Knauber T."/>
            <person name="Konietzny S."/>
            <person name="Kopp M."/>
            <person name="Krause L."/>
            <person name="Krug D."/>
            <person name="Linke B."/>
            <person name="Mahmud T."/>
            <person name="Martinez-Arias R."/>
            <person name="McHardy A.C."/>
            <person name="Merai M."/>
            <person name="Meyer F."/>
            <person name="Mormann S."/>
            <person name="Munoz-Dorado J."/>
            <person name="Perez J."/>
            <person name="Pradella S."/>
            <person name="Rachid S."/>
            <person name="Raddatz G."/>
            <person name="Rosenau F."/>
            <person name="Rueckert C."/>
            <person name="Sasse F."/>
            <person name="Scharfe M."/>
            <person name="Schuster S.C."/>
            <person name="Suen G."/>
            <person name="Treuner-Lange A."/>
            <person name="Velicer G.J."/>
            <person name="Vorholter F.-J."/>
            <person name="Weissman K.J."/>
            <person name="Welch R.D."/>
            <person name="Wenzel S.C."/>
            <person name="Whitworth D.E."/>
            <person name="Wilhelm S."/>
            <person name="Wittmann C."/>
            <person name="Bloecker H."/>
            <person name="Puehler A."/>
            <person name="Mueller R."/>
        </authorList>
    </citation>
    <scope>NUCLEOTIDE SEQUENCE [LARGE SCALE GENOMIC DNA]</scope>
    <source>
        <strain evidence="3">So ce56</strain>
    </source>
</reference>
<evidence type="ECO:0000313" key="3">
    <source>
        <dbReference type="Proteomes" id="UP000002139"/>
    </source>
</evidence>
<keyword evidence="3" id="KW-1185">Reference proteome</keyword>
<dbReference type="KEGG" id="scl:sce4049"/>
<accession>A9ER16</accession>
<organism evidence="2 3">
    <name type="scientific">Sorangium cellulosum (strain So ce56)</name>
    <name type="common">Polyangium cellulosum (strain So ce56)</name>
    <dbReference type="NCBI Taxonomy" id="448385"/>
    <lineage>
        <taxon>Bacteria</taxon>
        <taxon>Pseudomonadati</taxon>
        <taxon>Myxococcota</taxon>
        <taxon>Polyangia</taxon>
        <taxon>Polyangiales</taxon>
        <taxon>Polyangiaceae</taxon>
        <taxon>Sorangium</taxon>
    </lineage>
</organism>
<keyword evidence="2" id="KW-0401">Integrin</keyword>
<dbReference type="PANTHER" id="PTHR46580">
    <property type="entry name" value="SENSOR KINASE-RELATED"/>
    <property type="match status" value="1"/>
</dbReference>
<dbReference type="BioCyc" id="SCEL448385:SCE_RS20795-MONOMER"/>
<dbReference type="SUPFAM" id="SSF69318">
    <property type="entry name" value="Integrin alpha N-terminal domain"/>
    <property type="match status" value="1"/>
</dbReference>
<dbReference type="InterPro" id="IPR028994">
    <property type="entry name" value="Integrin_alpha_N"/>
</dbReference>
<proteinExistence type="predicted"/>
<sequence>MLAQLLFVQILRAHLAAARRLPAGWLRAVSVLVNHGDGTFAERAVTATGATPIALTAAEFNGDGYPDVAVVESRAGTVSVLPGVGDGTFGPRQSQSIGVSPKAPVAADFDQDGRSDLAVARAPRYLAPGVIAMLHGDGKDWSSKPMDTTLGTHGAPYGLVAADLDGDGTPDLAVAGGSALQAAATLLNDGEGHFSVSTVYENAAGGVAVAVGDVDGDGVPDLVIADHGVATVNVILGRCR</sequence>
<dbReference type="eggNOG" id="COG2706">
    <property type="taxonomic scope" value="Bacteria"/>
</dbReference>
<keyword evidence="1" id="KW-0732">Signal</keyword>
<dbReference type="Gene3D" id="2.130.10.130">
    <property type="entry name" value="Integrin alpha, N-terminal"/>
    <property type="match status" value="2"/>
</dbReference>
<dbReference type="Pfam" id="PF13517">
    <property type="entry name" value="FG-GAP_3"/>
    <property type="match status" value="2"/>
</dbReference>
<name>A9ER16_SORC5</name>
<dbReference type="InterPro" id="IPR013517">
    <property type="entry name" value="FG-GAP"/>
</dbReference>
<dbReference type="EMBL" id="AM746676">
    <property type="protein sequence ID" value="CAN94210.1"/>
    <property type="molecule type" value="Genomic_DNA"/>
</dbReference>
<dbReference type="STRING" id="448385.sce4049"/>
<evidence type="ECO:0000313" key="2">
    <source>
        <dbReference type="EMBL" id="CAN94210.1"/>
    </source>
</evidence>
<dbReference type="AlphaFoldDB" id="A9ER16"/>
<dbReference type="GO" id="GO:0007229">
    <property type="term" value="P:integrin-mediated signaling pathway"/>
    <property type="evidence" value="ECO:0007669"/>
    <property type="project" value="UniProtKB-KW"/>
</dbReference>
<dbReference type="HOGENOM" id="CLU_1155786_0_0_7"/>
<gene>
    <name evidence="2" type="ordered locus">sce4049</name>
</gene>
<evidence type="ECO:0000256" key="1">
    <source>
        <dbReference type="ARBA" id="ARBA00022729"/>
    </source>
</evidence>